<dbReference type="AlphaFoldDB" id="A0A147EBH9"/>
<gene>
    <name evidence="2" type="ORF">NS354_12170</name>
</gene>
<protein>
    <submittedName>
        <fullName evidence="2">Uncharacterized protein</fullName>
    </submittedName>
</protein>
<feature type="compositionally biased region" description="Low complexity" evidence="1">
    <location>
        <begin position="154"/>
        <end position="170"/>
    </location>
</feature>
<evidence type="ECO:0000313" key="3">
    <source>
        <dbReference type="Proteomes" id="UP000070810"/>
    </source>
</evidence>
<dbReference type="RefSeq" id="WP_058594718.1">
    <property type="nucleotide sequence ID" value="NZ_LDRK01000117.1"/>
</dbReference>
<evidence type="ECO:0000256" key="1">
    <source>
        <dbReference type="SAM" id="MobiDB-lite"/>
    </source>
</evidence>
<accession>A0A147EBH9</accession>
<proteinExistence type="predicted"/>
<dbReference type="PATRIC" id="fig|1079994.3.peg.340"/>
<dbReference type="EMBL" id="LDRK01000117">
    <property type="protein sequence ID" value="KTR81766.1"/>
    <property type="molecule type" value="Genomic_DNA"/>
</dbReference>
<keyword evidence="3" id="KW-1185">Reference proteome</keyword>
<organism evidence="2 3">
    <name type="scientific">Leucobacter chromiiresistens</name>
    <dbReference type="NCBI Taxonomy" id="1079994"/>
    <lineage>
        <taxon>Bacteria</taxon>
        <taxon>Bacillati</taxon>
        <taxon>Actinomycetota</taxon>
        <taxon>Actinomycetes</taxon>
        <taxon>Micrococcales</taxon>
        <taxon>Microbacteriaceae</taxon>
        <taxon>Leucobacter</taxon>
    </lineage>
</organism>
<sequence>MNENNTIDVLNEGPLGLKSVLVGSLPGSLIVNGEPTRYTVEAVFTRRAKAAEVTQIMAKSTHERLTREGYPDACLQVSDRRLLIHETNLEELRDGLATVIAETLAEIAAGVLRDERLAILAAELNDERELQRAKAVLALAESIDFSLPASYEPQSASSDAQALQSEEVSD</sequence>
<dbReference type="Proteomes" id="UP000070810">
    <property type="component" value="Unassembled WGS sequence"/>
</dbReference>
<evidence type="ECO:0000313" key="2">
    <source>
        <dbReference type="EMBL" id="KTR81766.1"/>
    </source>
</evidence>
<comment type="caution">
    <text evidence="2">The sequence shown here is derived from an EMBL/GenBank/DDBJ whole genome shotgun (WGS) entry which is preliminary data.</text>
</comment>
<reference evidence="2 3" key="1">
    <citation type="journal article" date="2016" name="Front. Microbiol.">
        <title>Genomic Resource of Rice Seed Associated Bacteria.</title>
        <authorList>
            <person name="Midha S."/>
            <person name="Bansal K."/>
            <person name="Sharma S."/>
            <person name="Kumar N."/>
            <person name="Patil P.P."/>
            <person name="Chaudhry V."/>
            <person name="Patil P.B."/>
        </authorList>
    </citation>
    <scope>NUCLEOTIDE SEQUENCE [LARGE SCALE GENOMIC DNA]</scope>
    <source>
        <strain evidence="2 3">NS354</strain>
    </source>
</reference>
<name>A0A147EBH9_9MICO</name>
<feature type="region of interest" description="Disordered" evidence="1">
    <location>
        <begin position="150"/>
        <end position="170"/>
    </location>
</feature>